<dbReference type="Pfam" id="PF15869">
    <property type="entry name" value="TolB_like"/>
    <property type="match status" value="1"/>
</dbReference>
<evidence type="ECO:0008006" key="4">
    <source>
        <dbReference type="Google" id="ProtNLM"/>
    </source>
</evidence>
<protein>
    <recommendedName>
        <fullName evidence="4">DUF4221 domain-containing protein</fullName>
    </recommendedName>
</protein>
<keyword evidence="1" id="KW-0732">Signal</keyword>
<comment type="caution">
    <text evidence="2">The sequence shown here is derived from an EMBL/GenBank/DDBJ whole genome shotgun (WGS) entry which is preliminary data.</text>
</comment>
<sequence>MTIKSRLNQLVFLMWAVLMACSQKSDQTIFVQDVPQNSNFMTFDSVHVVNRFPKIHVIEKGVDLGKEFIGMKDFEIVDSLMVVSTTFPKFWSIYQLPALDSLGSFLSLGEGPKEFAYPSIASDKVLFRSERNDITALIYQFSKGNLLKFNLNPSIELGQDSLELVDYDLPLFLFDFLILGPDHYFLRQPENQETKQNRYLLFQGQLSSNALLDQLNRAEVSNGMLNMSLMASMTRLSPERDKILEMYFRLNYFNLYALDGSLKKTIAIEPNLDDLSLLEKVPQPERNYRFSDVRVYDDFFALLHLNELEQDFATERKSLPEILIFDWEGNPISKLVFEDFFTSFDFDLANQKVYTFDSQTDRFKVHELPLILN</sequence>
<feature type="signal peptide" evidence="1">
    <location>
        <begin position="1"/>
        <end position="20"/>
    </location>
</feature>
<gene>
    <name evidence="2" type="ORF">E1898_01370</name>
</gene>
<evidence type="ECO:0000313" key="3">
    <source>
        <dbReference type="Proteomes" id="UP000295438"/>
    </source>
</evidence>
<dbReference type="EMBL" id="SMUW01000020">
    <property type="protein sequence ID" value="TDK50395.1"/>
    <property type="molecule type" value="Genomic_DNA"/>
</dbReference>
<keyword evidence="3" id="KW-1185">Reference proteome</keyword>
<evidence type="ECO:0000256" key="1">
    <source>
        <dbReference type="SAM" id="SignalP"/>
    </source>
</evidence>
<organism evidence="2 3">
    <name type="scientific">Algoriphagus formosus</name>
    <dbReference type="NCBI Taxonomy" id="2007308"/>
    <lineage>
        <taxon>Bacteria</taxon>
        <taxon>Pseudomonadati</taxon>
        <taxon>Bacteroidota</taxon>
        <taxon>Cytophagia</taxon>
        <taxon>Cytophagales</taxon>
        <taxon>Cyclobacteriaceae</taxon>
        <taxon>Algoriphagus</taxon>
    </lineage>
</organism>
<accession>A0A4R5VE16</accession>
<dbReference type="PROSITE" id="PS51257">
    <property type="entry name" value="PROKAR_LIPOPROTEIN"/>
    <property type="match status" value="1"/>
</dbReference>
<proteinExistence type="predicted"/>
<reference evidence="2 3" key="1">
    <citation type="submission" date="2019-03" db="EMBL/GenBank/DDBJ databases">
        <title>Algoriphagus aquimaris sp. nov., isolated form marine sediment in Pohang, Korea.</title>
        <authorList>
            <person name="Kim J."/>
            <person name="Yoon S.-H."/>
            <person name="Lee S.-S."/>
        </authorList>
    </citation>
    <scope>NUCLEOTIDE SEQUENCE [LARGE SCALE GENOMIC DNA]</scope>
    <source>
        <strain evidence="2 3">F21</strain>
    </source>
</reference>
<name>A0A4R5VE16_9BACT</name>
<dbReference type="RefSeq" id="WP_133389536.1">
    <property type="nucleotide sequence ID" value="NZ_SMUW01000020.1"/>
</dbReference>
<dbReference type="Proteomes" id="UP000295438">
    <property type="component" value="Unassembled WGS sequence"/>
</dbReference>
<evidence type="ECO:0000313" key="2">
    <source>
        <dbReference type="EMBL" id="TDK50395.1"/>
    </source>
</evidence>
<feature type="chain" id="PRO_5020825664" description="DUF4221 domain-containing protein" evidence="1">
    <location>
        <begin position="21"/>
        <end position="373"/>
    </location>
</feature>
<dbReference type="AlphaFoldDB" id="A0A4R5VE16"/>